<evidence type="ECO:0000313" key="2">
    <source>
        <dbReference type="Proteomes" id="UP000480684"/>
    </source>
</evidence>
<evidence type="ECO:0000313" key="1">
    <source>
        <dbReference type="EMBL" id="NFV80748.1"/>
    </source>
</evidence>
<dbReference type="InterPro" id="IPR018666">
    <property type="entry name" value="DUF2125"/>
</dbReference>
<protein>
    <submittedName>
        <fullName evidence="1">DUF2125 domain-containing protein</fullName>
    </submittedName>
</protein>
<keyword evidence="2" id="KW-1185">Reference proteome</keyword>
<proteinExistence type="predicted"/>
<dbReference type="Pfam" id="PF09898">
    <property type="entry name" value="DUF2125"/>
    <property type="match status" value="1"/>
</dbReference>
<dbReference type="AlphaFoldDB" id="A0A7C9UUI8"/>
<sequence>MSVRRVAALAAIALVLAGLGYCAYWFHAAAGLRKGIEAWAENRRAENWIVGWDSLSVDGFPLSLTLTMESPAVTTPDGRSWQVGHLVAVASPLTPNRFTLDMSGRHHLGWSTGAATVDSERMQVAVTLDRHGRTQELTLVASEVDWADEDGIRLEAGTLAATWATTTQDPGGDINFSVAAQDIHWPTMPTLPLEPRIRLMETQGRLVHGLPETLSAEAVAGWSADGGMVELEHLTLDWAPLALEAQGTLSLGPDGQPRATLSTRMRGIAPLMDRLADNGVLPADTAQSAKIVLMLMSRPDSQGRPAVPVPVSLQDGEVYLGSARVAQLPPVKWP</sequence>
<dbReference type="Proteomes" id="UP000480684">
    <property type="component" value="Unassembled WGS sequence"/>
</dbReference>
<comment type="caution">
    <text evidence="1">The sequence shown here is derived from an EMBL/GenBank/DDBJ whole genome shotgun (WGS) entry which is preliminary data.</text>
</comment>
<reference evidence="1 2" key="1">
    <citation type="submission" date="2020-02" db="EMBL/GenBank/DDBJ databases">
        <authorList>
            <person name="Dziuba M."/>
            <person name="Kuznetsov B."/>
            <person name="Mardanov A."/>
            <person name="Ravin N."/>
            <person name="Grouzdev D."/>
        </authorList>
    </citation>
    <scope>NUCLEOTIDE SEQUENCE [LARGE SCALE GENOMIC DNA]</scope>
    <source>
        <strain evidence="1 2">SpK</strain>
    </source>
</reference>
<accession>A0A7C9UUI8</accession>
<dbReference type="EMBL" id="JAAIYP010000038">
    <property type="protein sequence ID" value="NFV80748.1"/>
    <property type="molecule type" value="Genomic_DNA"/>
</dbReference>
<gene>
    <name evidence="1" type="ORF">G4223_11575</name>
</gene>
<dbReference type="RefSeq" id="WP_163679563.1">
    <property type="nucleotide sequence ID" value="NZ_JAAIYP010000038.1"/>
</dbReference>
<organism evidence="1 2">
    <name type="scientific">Magnetospirillum aberrantis SpK</name>
    <dbReference type="NCBI Taxonomy" id="908842"/>
    <lineage>
        <taxon>Bacteria</taxon>
        <taxon>Pseudomonadati</taxon>
        <taxon>Pseudomonadota</taxon>
        <taxon>Alphaproteobacteria</taxon>
        <taxon>Rhodospirillales</taxon>
        <taxon>Rhodospirillaceae</taxon>
        <taxon>Magnetospirillum</taxon>
    </lineage>
</organism>
<name>A0A7C9UUI8_9PROT</name>